<accession>A0AA39QUE4</accession>
<feature type="region of interest" description="Disordered" evidence="1">
    <location>
        <begin position="69"/>
        <end position="90"/>
    </location>
</feature>
<evidence type="ECO:0008006" key="4">
    <source>
        <dbReference type="Google" id="ProtNLM"/>
    </source>
</evidence>
<dbReference type="AlphaFoldDB" id="A0AA39QUE4"/>
<comment type="caution">
    <text evidence="2">The sequence shown here is derived from an EMBL/GenBank/DDBJ whole genome shotgun (WGS) entry which is preliminary data.</text>
</comment>
<feature type="region of interest" description="Disordered" evidence="1">
    <location>
        <begin position="1"/>
        <end position="20"/>
    </location>
</feature>
<evidence type="ECO:0000313" key="3">
    <source>
        <dbReference type="Proteomes" id="UP001166286"/>
    </source>
</evidence>
<evidence type="ECO:0000256" key="1">
    <source>
        <dbReference type="SAM" id="MobiDB-lite"/>
    </source>
</evidence>
<name>A0AA39QUE4_9LECA</name>
<feature type="region of interest" description="Disordered" evidence="1">
    <location>
        <begin position="310"/>
        <end position="341"/>
    </location>
</feature>
<dbReference type="Proteomes" id="UP001166286">
    <property type="component" value="Unassembled WGS sequence"/>
</dbReference>
<gene>
    <name evidence="2" type="ORF">JMJ35_007831</name>
</gene>
<sequence>MADALCGPSNPLQTFQKQTSVDRTLQHDRFAARQQQEESFRSTGGASTGVLDAEFEAFQAGYPLEAGFPEPQSFSTGLHGQAFEPSISQPQLPDWASDFQNLRLNEARASPIPQSQFHQHAPLQRGIPTAWHQDFLGQQGQSSSYQPRQQQRPVSGWAYGYTGALLSQEQSTLSARAQQKQPEMQVEDGFDEAAFEKAFEAATAEFQQSEKEELQHDVAAHQDVYAGLSPETENWMEQTRIGADRISEDAQKEEKHHDDYDEADELARTAGQLLENVRSDQSQKFRESNFLSLMRQLRDREVRVEGDKLVDVRKKASQPLHPGGENYPNEGADAFRQAASP</sequence>
<reference evidence="2" key="1">
    <citation type="submission" date="2023-03" db="EMBL/GenBank/DDBJ databases">
        <title>Complete genome of Cladonia borealis.</title>
        <authorList>
            <person name="Park H."/>
        </authorList>
    </citation>
    <scope>NUCLEOTIDE SEQUENCE</scope>
    <source>
        <strain evidence="2">ANT050790</strain>
    </source>
</reference>
<proteinExistence type="predicted"/>
<dbReference type="Gene3D" id="6.10.280.230">
    <property type="match status" value="1"/>
</dbReference>
<feature type="compositionally biased region" description="Polar residues" evidence="1">
    <location>
        <begin position="10"/>
        <end position="20"/>
    </location>
</feature>
<dbReference type="EMBL" id="JAFEKC020000018">
    <property type="protein sequence ID" value="KAK0509437.1"/>
    <property type="molecule type" value="Genomic_DNA"/>
</dbReference>
<evidence type="ECO:0000313" key="2">
    <source>
        <dbReference type="EMBL" id="KAK0509437.1"/>
    </source>
</evidence>
<keyword evidence="3" id="KW-1185">Reference proteome</keyword>
<protein>
    <recommendedName>
        <fullName evidence="4">Peroxin 20</fullName>
    </recommendedName>
</protein>
<organism evidence="2 3">
    <name type="scientific">Cladonia borealis</name>
    <dbReference type="NCBI Taxonomy" id="184061"/>
    <lineage>
        <taxon>Eukaryota</taxon>
        <taxon>Fungi</taxon>
        <taxon>Dikarya</taxon>
        <taxon>Ascomycota</taxon>
        <taxon>Pezizomycotina</taxon>
        <taxon>Lecanoromycetes</taxon>
        <taxon>OSLEUM clade</taxon>
        <taxon>Lecanoromycetidae</taxon>
        <taxon>Lecanorales</taxon>
        <taxon>Lecanorineae</taxon>
        <taxon>Cladoniaceae</taxon>
        <taxon>Cladonia</taxon>
    </lineage>
</organism>